<comment type="subunit">
    <text evidence="16">F-type ATPases have 2 components, F(1) - the catalytic core - and F(0) - the membrane proton channel. F(1) has five subunits: alpha(3), beta(3), gamma(1), delta(1), epsilon(1). F(0) has three main subunits: a(1), b(2) and c(10-14). The alpha and beta chains form an alternating ring which encloses part of the gamma chain. F(1) is attached to F(0) by a central stalk formed by the gamma and epsilon chains, while a peripheral stalk is formed by the delta and b chains.</text>
</comment>
<gene>
    <name evidence="16" type="primary">atpF</name>
    <name evidence="19" type="ORF">HRUBRA_00970</name>
</gene>
<evidence type="ECO:0000256" key="15">
    <source>
        <dbReference type="ARBA" id="ARBA00037847"/>
    </source>
</evidence>
<dbReference type="AlphaFoldDB" id="A0A095VSV1"/>
<dbReference type="InterPro" id="IPR002146">
    <property type="entry name" value="ATP_synth_b/b'su_bac/chlpt"/>
</dbReference>
<keyword evidence="3 16" id="KW-1003">Cell membrane</keyword>
<keyword evidence="7 16" id="KW-0375">Hydrogen ion transport</keyword>
<keyword evidence="11 16" id="KW-0066">ATP synthesis</keyword>
<dbReference type="NCBIfam" id="NF004411">
    <property type="entry name" value="PRK05759.1-2"/>
    <property type="match status" value="1"/>
</dbReference>
<evidence type="ECO:0000256" key="13">
    <source>
        <dbReference type="ARBA" id="ARBA00025614"/>
    </source>
</evidence>
<dbReference type="FunFam" id="1.20.5.620:FF:000001">
    <property type="entry name" value="ATP synthase subunit b"/>
    <property type="match status" value="1"/>
</dbReference>
<name>A0A095VSV1_9GAMM</name>
<dbReference type="GO" id="GO:0046933">
    <property type="term" value="F:proton-transporting ATP synthase activity, rotational mechanism"/>
    <property type="evidence" value="ECO:0007669"/>
    <property type="project" value="UniProtKB-UniRule"/>
</dbReference>
<dbReference type="PATRIC" id="fig|1265313.6.peg.956"/>
<dbReference type="GO" id="GO:0005886">
    <property type="term" value="C:plasma membrane"/>
    <property type="evidence" value="ECO:0007669"/>
    <property type="project" value="UniProtKB-SubCell"/>
</dbReference>
<dbReference type="HOGENOM" id="CLU_079215_4_5_6"/>
<evidence type="ECO:0000256" key="12">
    <source>
        <dbReference type="ARBA" id="ARBA00025198"/>
    </source>
</evidence>
<dbReference type="HAMAP" id="MF_01398">
    <property type="entry name" value="ATP_synth_b_bprime"/>
    <property type="match status" value="1"/>
</dbReference>
<protein>
    <recommendedName>
        <fullName evidence="16">ATP synthase subunit b</fullName>
    </recommendedName>
    <alternativeName>
        <fullName evidence="16">ATP synthase F(0) sector subunit b</fullName>
    </alternativeName>
    <alternativeName>
        <fullName evidence="16">ATPase subunit I</fullName>
    </alternativeName>
    <alternativeName>
        <fullName evidence="16">F-type ATPase subunit b</fullName>
        <shortName evidence="16">F-ATPase subunit b</shortName>
    </alternativeName>
</protein>
<evidence type="ECO:0000313" key="20">
    <source>
        <dbReference type="Proteomes" id="UP000029640"/>
    </source>
</evidence>
<keyword evidence="4" id="KW-0997">Cell inner membrane</keyword>
<dbReference type="InterPro" id="IPR050059">
    <property type="entry name" value="ATP_synthase_B_chain"/>
</dbReference>
<keyword evidence="18" id="KW-0175">Coiled coil</keyword>
<dbReference type="OrthoDB" id="9788020at2"/>
<comment type="caution">
    <text evidence="19">The sequence shown here is derived from an EMBL/GenBank/DDBJ whole genome shotgun (WGS) entry which is preliminary data.</text>
</comment>
<evidence type="ECO:0000313" key="19">
    <source>
        <dbReference type="EMBL" id="KGE04445.1"/>
    </source>
</evidence>
<keyword evidence="20" id="KW-1185">Reference proteome</keyword>
<dbReference type="PANTHER" id="PTHR33445">
    <property type="entry name" value="ATP SYNTHASE SUBUNIT B', CHLOROPLASTIC"/>
    <property type="match status" value="1"/>
</dbReference>
<keyword evidence="19" id="KW-0378">Hydrolase</keyword>
<dbReference type="GO" id="GO:0046961">
    <property type="term" value="F:proton-transporting ATPase activity, rotational mechanism"/>
    <property type="evidence" value="ECO:0007669"/>
    <property type="project" value="TreeGrafter"/>
</dbReference>
<dbReference type="InterPro" id="IPR028987">
    <property type="entry name" value="ATP_synth_B-like_membr_sf"/>
</dbReference>
<reference evidence="19 20" key="1">
    <citation type="journal article" date="2014" name="Genome Announc.">
        <title>Genome Sequence of Gammaproteobacterial Pseudohaliea rubra Type Strain DSM 19751, Isolated from Coastal Seawater of the Mediterranean Sea.</title>
        <authorList>
            <person name="Spring S."/>
            <person name="Fiebig A."/>
            <person name="Riedel T."/>
            <person name="Goker M."/>
            <person name="Klenk H.P."/>
        </authorList>
    </citation>
    <scope>NUCLEOTIDE SEQUENCE [LARGE SCALE GENOMIC DNA]</scope>
    <source>
        <strain evidence="19 20">DSM 19751</strain>
    </source>
</reference>
<dbReference type="GO" id="GO:0012505">
    <property type="term" value="C:endomembrane system"/>
    <property type="evidence" value="ECO:0007669"/>
    <property type="project" value="UniProtKB-SubCell"/>
</dbReference>
<evidence type="ECO:0000256" key="14">
    <source>
        <dbReference type="ARBA" id="ARBA00026054"/>
    </source>
</evidence>
<evidence type="ECO:0000256" key="16">
    <source>
        <dbReference type="HAMAP-Rule" id="MF_01398"/>
    </source>
</evidence>
<evidence type="ECO:0000256" key="5">
    <source>
        <dbReference type="ARBA" id="ARBA00022547"/>
    </source>
</evidence>
<keyword evidence="5 16" id="KW-0138">CF(0)</keyword>
<evidence type="ECO:0000256" key="11">
    <source>
        <dbReference type="ARBA" id="ARBA00023310"/>
    </source>
</evidence>
<dbReference type="NCBIfam" id="TIGR01144">
    <property type="entry name" value="ATP_synt_b"/>
    <property type="match status" value="1"/>
</dbReference>
<dbReference type="RefSeq" id="WP_035516454.1">
    <property type="nucleotide sequence ID" value="NZ_KN234765.1"/>
</dbReference>
<accession>A0A095VSV1</accession>
<comment type="similarity">
    <text evidence="1 16 17">Belongs to the ATPase B chain family.</text>
</comment>
<proteinExistence type="inferred from homology"/>
<dbReference type="STRING" id="1265313.HRUBRA_00970"/>
<evidence type="ECO:0000256" key="7">
    <source>
        <dbReference type="ARBA" id="ARBA00022781"/>
    </source>
</evidence>
<evidence type="ECO:0000256" key="1">
    <source>
        <dbReference type="ARBA" id="ARBA00005513"/>
    </source>
</evidence>
<evidence type="ECO:0000256" key="8">
    <source>
        <dbReference type="ARBA" id="ARBA00022989"/>
    </source>
</evidence>
<evidence type="ECO:0000256" key="9">
    <source>
        <dbReference type="ARBA" id="ARBA00023065"/>
    </source>
</evidence>
<keyword evidence="10 16" id="KW-0472">Membrane</keyword>
<dbReference type="CDD" id="cd06503">
    <property type="entry name" value="ATP-synt_Fo_b"/>
    <property type="match status" value="1"/>
</dbReference>
<evidence type="ECO:0000256" key="4">
    <source>
        <dbReference type="ARBA" id="ARBA00022519"/>
    </source>
</evidence>
<dbReference type="GO" id="GO:0016787">
    <property type="term" value="F:hydrolase activity"/>
    <property type="evidence" value="ECO:0007669"/>
    <property type="project" value="UniProtKB-KW"/>
</dbReference>
<feature type="transmembrane region" description="Helical" evidence="16">
    <location>
        <begin position="6"/>
        <end position="26"/>
    </location>
</feature>
<evidence type="ECO:0000256" key="2">
    <source>
        <dbReference type="ARBA" id="ARBA00022448"/>
    </source>
</evidence>
<dbReference type="SUPFAM" id="SSF81573">
    <property type="entry name" value="F1F0 ATP synthase subunit B, membrane domain"/>
    <property type="match status" value="1"/>
</dbReference>
<sequence>MNINLTLIGQAIAFFGFVWFCMKFVWPPMVAAMAEREHKIAEGLAAADRANRDLEIAQEKALERLKEAKQEAAGIVEAANRRATQLIEEAKDTARLEADRVKAAAQAEIDQEANRAREQLRSQVAVLSLAGAEKILGASIDRQAHAQLVDQLAAEL</sequence>
<dbReference type="Gene3D" id="1.20.5.620">
    <property type="entry name" value="F1F0 ATP synthase subunit B, membrane domain"/>
    <property type="match status" value="1"/>
</dbReference>
<evidence type="ECO:0000256" key="3">
    <source>
        <dbReference type="ARBA" id="ARBA00022475"/>
    </source>
</evidence>
<evidence type="ECO:0000256" key="17">
    <source>
        <dbReference type="RuleBase" id="RU003848"/>
    </source>
</evidence>
<comment type="function">
    <text evidence="12 16">F(1)F(0) ATP synthase produces ATP from ADP in the presence of a proton or sodium gradient. F-type ATPases consist of two structural domains, F(1) containing the extramembraneous catalytic core and F(0) containing the membrane proton channel, linked together by a central stalk and a peripheral stalk. During catalysis, ATP synthesis in the catalytic domain of F(1) is coupled via a rotary mechanism of the central stalk subunits to proton translocation.</text>
</comment>
<comment type="function">
    <text evidence="13">Component of the F(0) channel, it forms part of the peripheral stalk, linking F(1) to F(0). The b'-subunit is a diverged and duplicated form of b found in plants and photosynthetic bacteria.</text>
</comment>
<keyword evidence="2 16" id="KW-0813">Transport</keyword>
<organism evidence="19 20">
    <name type="scientific">Pseudohaliea rubra DSM 19751</name>
    <dbReference type="NCBI Taxonomy" id="1265313"/>
    <lineage>
        <taxon>Bacteria</taxon>
        <taxon>Pseudomonadati</taxon>
        <taxon>Pseudomonadota</taxon>
        <taxon>Gammaproteobacteria</taxon>
        <taxon>Cellvibrionales</taxon>
        <taxon>Halieaceae</taxon>
        <taxon>Pseudohaliea</taxon>
    </lineage>
</organism>
<comment type="subcellular location">
    <subcellularLocation>
        <location evidence="16">Cell membrane</location>
        <topology evidence="16">Single-pass membrane protein</topology>
    </subcellularLocation>
    <subcellularLocation>
        <location evidence="15">Endomembrane system</location>
        <topology evidence="15">Single-pass membrane protein</topology>
    </subcellularLocation>
</comment>
<keyword evidence="6 16" id="KW-0812">Transmembrane</keyword>
<keyword evidence="8 16" id="KW-1133">Transmembrane helix</keyword>
<dbReference type="Proteomes" id="UP000029640">
    <property type="component" value="Unassembled WGS sequence"/>
</dbReference>
<dbReference type="PANTHER" id="PTHR33445:SF1">
    <property type="entry name" value="ATP SYNTHASE SUBUNIT B"/>
    <property type="match status" value="1"/>
</dbReference>
<feature type="coiled-coil region" evidence="18">
    <location>
        <begin position="40"/>
        <end position="96"/>
    </location>
</feature>
<dbReference type="InterPro" id="IPR005864">
    <property type="entry name" value="ATP_synth_F0_bsu_bac"/>
</dbReference>
<evidence type="ECO:0000256" key="18">
    <source>
        <dbReference type="SAM" id="Coils"/>
    </source>
</evidence>
<comment type="subunit">
    <text evidence="14">F-type ATPases have 2 components, F(1) - the catalytic core - and F(0) - the membrane proton channel. F(1) has five subunits: alpha(3), beta(3), gamma(1), delta(1), epsilon(1). F(0) has four main subunits: a(1), b(2) and c(10-14). The alpha and beta chains form an alternating ring which encloses part of the gamma chain. F(1) is attached to F(0) by a central stalk formed by the gamma and epsilon chains, while a peripheral stalk is formed by the delta and b chains.</text>
</comment>
<evidence type="ECO:0000256" key="6">
    <source>
        <dbReference type="ARBA" id="ARBA00022692"/>
    </source>
</evidence>
<keyword evidence="9 16" id="KW-0406">Ion transport</keyword>
<dbReference type="EMBL" id="AUVB01000026">
    <property type="protein sequence ID" value="KGE04445.1"/>
    <property type="molecule type" value="Genomic_DNA"/>
</dbReference>
<evidence type="ECO:0000256" key="10">
    <source>
        <dbReference type="ARBA" id="ARBA00023136"/>
    </source>
</evidence>
<dbReference type="GO" id="GO:0045259">
    <property type="term" value="C:proton-transporting ATP synthase complex"/>
    <property type="evidence" value="ECO:0007669"/>
    <property type="project" value="UniProtKB-KW"/>
</dbReference>
<dbReference type="Pfam" id="PF00430">
    <property type="entry name" value="ATP-synt_B"/>
    <property type="match status" value="1"/>
</dbReference>
<dbReference type="eggNOG" id="COG0711">
    <property type="taxonomic scope" value="Bacteria"/>
</dbReference>